<dbReference type="InterPro" id="IPR001478">
    <property type="entry name" value="PDZ"/>
</dbReference>
<dbReference type="PROSITE" id="PS50106">
    <property type="entry name" value="PDZ"/>
    <property type="match status" value="1"/>
</dbReference>
<evidence type="ECO:0000313" key="4">
    <source>
        <dbReference type="Proteomes" id="UP001189429"/>
    </source>
</evidence>
<proteinExistence type="predicted"/>
<accession>A0ABN9UDQ8</accession>
<feature type="non-terminal residue" evidence="3">
    <location>
        <position position="1"/>
    </location>
</feature>
<feature type="region of interest" description="Disordered" evidence="1">
    <location>
        <begin position="153"/>
        <end position="272"/>
    </location>
</feature>
<dbReference type="Gene3D" id="2.30.42.10">
    <property type="match status" value="1"/>
</dbReference>
<comment type="caution">
    <text evidence="3">The sequence shown here is derived from an EMBL/GenBank/DDBJ whole genome shotgun (WGS) entry which is preliminary data.</text>
</comment>
<evidence type="ECO:0000256" key="1">
    <source>
        <dbReference type="SAM" id="MobiDB-lite"/>
    </source>
</evidence>
<feature type="domain" description="PDZ" evidence="2">
    <location>
        <begin position="279"/>
        <end position="354"/>
    </location>
</feature>
<protein>
    <recommendedName>
        <fullName evidence="2">PDZ domain-containing protein</fullName>
    </recommendedName>
</protein>
<evidence type="ECO:0000259" key="2">
    <source>
        <dbReference type="PROSITE" id="PS50106"/>
    </source>
</evidence>
<dbReference type="CDD" id="cd00136">
    <property type="entry name" value="PDZ_canonical"/>
    <property type="match status" value="1"/>
</dbReference>
<dbReference type="SUPFAM" id="SSF50156">
    <property type="entry name" value="PDZ domain-like"/>
    <property type="match status" value="1"/>
</dbReference>
<evidence type="ECO:0000313" key="3">
    <source>
        <dbReference type="EMBL" id="CAK0857582.1"/>
    </source>
</evidence>
<dbReference type="EMBL" id="CAUYUJ010015743">
    <property type="protein sequence ID" value="CAK0857582.1"/>
    <property type="molecule type" value="Genomic_DNA"/>
</dbReference>
<feature type="compositionally biased region" description="Low complexity" evidence="1">
    <location>
        <begin position="260"/>
        <end position="272"/>
    </location>
</feature>
<feature type="region of interest" description="Disordered" evidence="1">
    <location>
        <begin position="1"/>
        <end position="32"/>
    </location>
</feature>
<reference evidence="3" key="1">
    <citation type="submission" date="2023-10" db="EMBL/GenBank/DDBJ databases">
        <authorList>
            <person name="Chen Y."/>
            <person name="Shah S."/>
            <person name="Dougan E. K."/>
            <person name="Thang M."/>
            <person name="Chan C."/>
        </authorList>
    </citation>
    <scope>NUCLEOTIDE SEQUENCE [LARGE SCALE GENOMIC DNA]</scope>
</reference>
<gene>
    <name evidence="3" type="ORF">PCOR1329_LOCUS47669</name>
</gene>
<organism evidence="3 4">
    <name type="scientific">Prorocentrum cordatum</name>
    <dbReference type="NCBI Taxonomy" id="2364126"/>
    <lineage>
        <taxon>Eukaryota</taxon>
        <taxon>Sar</taxon>
        <taxon>Alveolata</taxon>
        <taxon>Dinophyceae</taxon>
        <taxon>Prorocentrales</taxon>
        <taxon>Prorocentraceae</taxon>
        <taxon>Prorocentrum</taxon>
    </lineage>
</organism>
<keyword evidence="4" id="KW-1185">Reference proteome</keyword>
<sequence length="441" mass="46103">PLSAQTTPAGAGCCRPRPWGGASQGRAQSLGMSQVEVQAPPGLENVSGCQLQGAAEEEPATEDWRESLVDEVAASVQAHIEWRTAAAQEALWQRGQHEIRCIKEQQMAEAELLQGQLTSCAESCRRLEHENRALRSGLEALVKQLSTFWPAPPSPCGAASPPGKGARGATLRRTSSGPASACAQDADSPTSVAEPMKVSGGAPESEGAATGSLGEDLSPQRAPPTSGGEGGEAASMDAETPPGLSAAAGATAAPRDDGAEAGSPSSEAARPAPQALPFTITLRRADHVLLGLDVQPGESDANCLQVKAVRPGGAVEAWNRQCPGEMREIRPGDRIIRINDSQELGPEAIEVLQQFGCDGNTLYLTQLSGILNANVYAKTQLRDAASMTEECYMKHLLRMTVVRSTPGASEDVGPEPDPKARQVELRADADEFVPQVATPSS</sequence>
<name>A0ABN9UDQ8_9DINO</name>
<dbReference type="InterPro" id="IPR036034">
    <property type="entry name" value="PDZ_sf"/>
</dbReference>
<dbReference type="Proteomes" id="UP001189429">
    <property type="component" value="Unassembled WGS sequence"/>
</dbReference>